<dbReference type="GO" id="GO:0009523">
    <property type="term" value="C:photosystem II"/>
    <property type="evidence" value="ECO:0007669"/>
    <property type="project" value="UniProtKB-KW"/>
</dbReference>
<keyword evidence="2" id="KW-0604">Photosystem II</keyword>
<dbReference type="InterPro" id="IPR026444">
    <property type="entry name" value="Secre_tail"/>
</dbReference>
<proteinExistence type="predicted"/>
<dbReference type="EMBL" id="DTHJ01000119">
    <property type="protein sequence ID" value="HHS63086.1"/>
    <property type="molecule type" value="Genomic_DNA"/>
</dbReference>
<dbReference type="PANTHER" id="PTHR47199:SF2">
    <property type="entry name" value="PHOTOSYSTEM II STABILITY_ASSEMBLY FACTOR HCF136, CHLOROPLASTIC"/>
    <property type="match status" value="1"/>
</dbReference>
<evidence type="ECO:0000256" key="2">
    <source>
        <dbReference type="ARBA" id="ARBA00023276"/>
    </source>
</evidence>
<gene>
    <name evidence="4" type="ORF">ENV70_05705</name>
</gene>
<organism evidence="4">
    <name type="scientific">candidate division WOR-3 bacterium</name>
    <dbReference type="NCBI Taxonomy" id="2052148"/>
    <lineage>
        <taxon>Bacteria</taxon>
        <taxon>Bacteria division WOR-3</taxon>
    </lineage>
</organism>
<dbReference type="InterPro" id="IPR015943">
    <property type="entry name" value="WD40/YVTN_repeat-like_dom_sf"/>
</dbReference>
<keyword evidence="1" id="KW-0602">Photosynthesis</keyword>
<comment type="caution">
    <text evidence="4">The sequence shown here is derived from an EMBL/GenBank/DDBJ whole genome shotgun (WGS) entry which is preliminary data.</text>
</comment>
<evidence type="ECO:0000313" key="4">
    <source>
        <dbReference type="EMBL" id="HHS63086.1"/>
    </source>
</evidence>
<dbReference type="SUPFAM" id="SSF110296">
    <property type="entry name" value="Oligoxyloglucan reducing end-specific cellobiohydrolase"/>
    <property type="match status" value="2"/>
</dbReference>
<dbReference type="GO" id="GO:0015979">
    <property type="term" value="P:photosynthesis"/>
    <property type="evidence" value="ECO:0007669"/>
    <property type="project" value="UniProtKB-KW"/>
</dbReference>
<protein>
    <submittedName>
        <fullName evidence="4">T9SS type A sorting domain-containing protein</fullName>
    </submittedName>
</protein>
<dbReference type="Pfam" id="PF14870">
    <property type="entry name" value="PSII_BNR"/>
    <property type="match status" value="1"/>
</dbReference>
<dbReference type="PANTHER" id="PTHR47199">
    <property type="entry name" value="PHOTOSYSTEM II STABILITY/ASSEMBLY FACTOR HCF136, CHLOROPLASTIC"/>
    <property type="match status" value="1"/>
</dbReference>
<sequence>MMKAGFVFFVLLSNLLFSLSMWETRHYEMSDNGFLDAVATDSMVGILCGVRDQVGGIIYKTTDGGTTWQEIQPWTINQCMFVFGMDFVDNNIGYLSAMGIIANLFPAAVLYKTTNGGSSWTNIYGLTFEFIGKMWDDVFFLDANNGWIAGANSDIRKTTNGGTNWTTQSAPVSSSLKSIYFLNANEGWIVGGDFDTLTGQGTNGVILHTTNGGTNWTAQMSNAQYQFYGVHFIDNLRGWVCGLKDTASPGVFLRTTDGGANWSVIMAPSVSIGKYGLYAIEFVDQNNGFAAGGGNRQGYQGSHFGIFLKTSNGGNDWLVDTIIFENSPWGLSPLSMDMFNTRWGYAGGTRLSAFRYSPLNVGIEEDDISKNGFNKNQTIFRGKDNLRLIIEDFEDYHRAIVYDILGRKVFEKQSLNTTFLQLPALIKGVYFLKLYHKKGGFLIRKFIVI</sequence>
<feature type="domain" description="Photosynthesis system II assembly factor Ycf48/Hcf136-like" evidence="3">
    <location>
        <begin position="135"/>
        <end position="217"/>
    </location>
</feature>
<name>A0A7C6EK58_UNCW3</name>
<evidence type="ECO:0000259" key="3">
    <source>
        <dbReference type="Pfam" id="PF14870"/>
    </source>
</evidence>
<reference evidence="4" key="1">
    <citation type="journal article" date="2020" name="mSystems">
        <title>Genome- and Community-Level Interaction Insights into Carbon Utilization and Element Cycling Functions of Hydrothermarchaeota in Hydrothermal Sediment.</title>
        <authorList>
            <person name="Zhou Z."/>
            <person name="Liu Y."/>
            <person name="Xu W."/>
            <person name="Pan J."/>
            <person name="Luo Z.H."/>
            <person name="Li M."/>
        </authorList>
    </citation>
    <scope>NUCLEOTIDE SEQUENCE [LARGE SCALE GENOMIC DNA]</scope>
    <source>
        <strain evidence="4">SpSt-783</strain>
    </source>
</reference>
<dbReference type="Gene3D" id="2.130.10.10">
    <property type="entry name" value="YVTN repeat-like/Quinoprotein amine dehydrogenase"/>
    <property type="match status" value="1"/>
</dbReference>
<dbReference type="InterPro" id="IPR028203">
    <property type="entry name" value="PSII_CF48-like_dom"/>
</dbReference>
<dbReference type="NCBIfam" id="TIGR04183">
    <property type="entry name" value="Por_Secre_tail"/>
    <property type="match status" value="1"/>
</dbReference>
<evidence type="ECO:0000256" key="1">
    <source>
        <dbReference type="ARBA" id="ARBA00022531"/>
    </source>
</evidence>
<dbReference type="AlphaFoldDB" id="A0A7C6EK58"/>
<accession>A0A7C6EK58</accession>